<evidence type="ECO:0000313" key="5">
    <source>
        <dbReference type="Proteomes" id="UP000712673"/>
    </source>
</evidence>
<evidence type="ECO:0000256" key="1">
    <source>
        <dbReference type="SAM" id="MobiDB-lite"/>
    </source>
</evidence>
<reference evidence="4" key="1">
    <citation type="submission" date="2019-03" db="EMBL/GenBank/DDBJ databases">
        <title>Lake Tanganyika Metagenome-Assembled Genomes (MAGs).</title>
        <authorList>
            <person name="Tran P."/>
        </authorList>
    </citation>
    <scope>NUCLEOTIDE SEQUENCE</scope>
    <source>
        <strain evidence="4">K_DeepCast_65m_m2_066</strain>
    </source>
</reference>
<sequence>MWQVRKLGLLVVGLVIVGWAVYQFWYLAGRSSCPAATDITARVLQHPAARQCASVTVTVEQCHVRLQGRVENDAQRERLLETVQKIRGITSVNTRALTTVEAPFCEVMDLLEPLQRHATARQDGCKARLLNKEGQQLPTYAQGEHLIIEVLTPATFASFVYVDYYTTDGQVQHLFPNLQEALNFFPRARYTRSDNQTGSILSGRCFHLLDVNSLPSLRRKNHCSSRPAPHAMTRNRHDSTWNNSAKRCRRICNRKISVRRFFSLRHGLNPRVALRSQRA</sequence>
<dbReference type="Gene3D" id="3.30.1340.30">
    <property type="match status" value="1"/>
</dbReference>
<keyword evidence="2" id="KW-0812">Transmembrane</keyword>
<organism evidence="4 5">
    <name type="scientific">Tectimicrobiota bacterium</name>
    <dbReference type="NCBI Taxonomy" id="2528274"/>
    <lineage>
        <taxon>Bacteria</taxon>
        <taxon>Pseudomonadati</taxon>
        <taxon>Nitrospinota/Tectimicrobiota group</taxon>
        <taxon>Candidatus Tectimicrobiota</taxon>
    </lineage>
</organism>
<name>A0A937W7U2_UNCTE</name>
<keyword evidence="2" id="KW-0472">Membrane</keyword>
<feature type="region of interest" description="Disordered" evidence="1">
    <location>
        <begin position="219"/>
        <end position="239"/>
    </location>
</feature>
<comment type="caution">
    <text evidence="4">The sequence shown here is derived from an EMBL/GenBank/DDBJ whole genome shotgun (WGS) entry which is preliminary data.</text>
</comment>
<protein>
    <submittedName>
        <fullName evidence="4">BON domain-containing protein</fullName>
    </submittedName>
</protein>
<proteinExistence type="predicted"/>
<dbReference type="EMBL" id="VGLS01001166">
    <property type="protein sequence ID" value="MBM3227049.1"/>
    <property type="molecule type" value="Genomic_DNA"/>
</dbReference>
<dbReference type="Pfam" id="PF04972">
    <property type="entry name" value="BON"/>
    <property type="match status" value="1"/>
</dbReference>
<keyword evidence="2" id="KW-1133">Transmembrane helix</keyword>
<dbReference type="AlphaFoldDB" id="A0A937W7U2"/>
<feature type="transmembrane region" description="Helical" evidence="2">
    <location>
        <begin position="7"/>
        <end position="28"/>
    </location>
</feature>
<dbReference type="InterPro" id="IPR007055">
    <property type="entry name" value="BON_dom"/>
</dbReference>
<accession>A0A937W7U2</accession>
<feature type="domain" description="BON" evidence="3">
    <location>
        <begin position="31"/>
        <end position="101"/>
    </location>
</feature>
<dbReference type="Proteomes" id="UP000712673">
    <property type="component" value="Unassembled WGS sequence"/>
</dbReference>
<evidence type="ECO:0000313" key="4">
    <source>
        <dbReference type="EMBL" id="MBM3227049.1"/>
    </source>
</evidence>
<evidence type="ECO:0000256" key="2">
    <source>
        <dbReference type="SAM" id="Phobius"/>
    </source>
</evidence>
<evidence type="ECO:0000259" key="3">
    <source>
        <dbReference type="PROSITE" id="PS50914"/>
    </source>
</evidence>
<gene>
    <name evidence="4" type="ORF">FJZ47_25055</name>
</gene>
<dbReference type="PROSITE" id="PS50914">
    <property type="entry name" value="BON"/>
    <property type="match status" value="1"/>
</dbReference>